<reference evidence="4" key="1">
    <citation type="journal article" date="2019" name="Int. J. Syst. Evol. Microbiol.">
        <title>The Global Catalogue of Microorganisms (GCM) 10K type strain sequencing project: providing services to taxonomists for standard genome sequencing and annotation.</title>
        <authorList>
            <consortium name="The Broad Institute Genomics Platform"/>
            <consortium name="The Broad Institute Genome Sequencing Center for Infectious Disease"/>
            <person name="Wu L."/>
            <person name="Ma J."/>
        </authorList>
    </citation>
    <scope>NUCLEOTIDE SEQUENCE [LARGE SCALE GENOMIC DNA]</scope>
    <source>
        <strain evidence="4">CGMCC 1.16855</strain>
    </source>
</reference>
<evidence type="ECO:0000313" key="4">
    <source>
        <dbReference type="Proteomes" id="UP001595420"/>
    </source>
</evidence>
<proteinExistence type="predicted"/>
<gene>
    <name evidence="3" type="ORF">ACFOD3_06620</name>
</gene>
<evidence type="ECO:0000256" key="1">
    <source>
        <dbReference type="ARBA" id="ARBA00004196"/>
    </source>
</evidence>
<accession>A0ABV7BQK1</accession>
<comment type="subcellular location">
    <subcellularLocation>
        <location evidence="1">Cell envelope</location>
    </subcellularLocation>
</comment>
<keyword evidence="2" id="KW-0175">Coiled coil</keyword>
<evidence type="ECO:0000313" key="3">
    <source>
        <dbReference type="EMBL" id="MFC2999558.1"/>
    </source>
</evidence>
<dbReference type="PANTHER" id="PTHR30386:SF19">
    <property type="entry name" value="MULTIDRUG EXPORT PROTEIN EMRA-RELATED"/>
    <property type="match status" value="1"/>
</dbReference>
<protein>
    <submittedName>
        <fullName evidence="3">HlyD family secretion protein</fullName>
    </submittedName>
</protein>
<organism evidence="3 4">
    <name type="scientific">Falsiroseomonas tokyonensis</name>
    <dbReference type="NCBI Taxonomy" id="430521"/>
    <lineage>
        <taxon>Bacteria</taxon>
        <taxon>Pseudomonadati</taxon>
        <taxon>Pseudomonadota</taxon>
        <taxon>Alphaproteobacteria</taxon>
        <taxon>Acetobacterales</taxon>
        <taxon>Roseomonadaceae</taxon>
        <taxon>Falsiroseomonas</taxon>
    </lineage>
</organism>
<sequence length="404" mass="44129">MRGRFTKVLLGLILVCGALYAIVGEQLAGTSASAVVNAQVTVLRAPLDGEVSFAVRSLGTRLDAGEPVASVIDPRPDDLRLVELERAAGLAAAELRRLQHLRAALNEALAGYERQASAYADGRVRQLEARIAETQAVIDGSSARLREADATLQRTASLNRSGVQTVVELNRSRAAYEVAQQELEAGRNRLRYLTVELDAARQGVFIGDSYSDSPYSQQRAQELATRVAELRTEINEKQQRLDLLRGQIDDERVRTARFKEARISAPTRSILWELVAGPGEYVRRAQDVARLVDCTTTMVTATVRESLYNSLRVGDPVQFRLLGSGQVFAGSVARLAGSGAESIYRSLAIGPSAEQLKRFDVALNVPVLPQDPELGCAVGRTGRVVFAARPLDFWRRLVAEYAPF</sequence>
<feature type="coiled-coil region" evidence="2">
    <location>
        <begin position="95"/>
        <end position="144"/>
    </location>
</feature>
<dbReference type="PANTHER" id="PTHR30386">
    <property type="entry name" value="MEMBRANE FUSION SUBUNIT OF EMRAB-TOLC MULTIDRUG EFFLUX PUMP"/>
    <property type="match status" value="1"/>
</dbReference>
<dbReference type="RefSeq" id="WP_216835643.1">
    <property type="nucleotide sequence ID" value="NZ_JAFNJS010000002.1"/>
</dbReference>
<name>A0ABV7BQK1_9PROT</name>
<keyword evidence="4" id="KW-1185">Reference proteome</keyword>
<comment type="caution">
    <text evidence="3">The sequence shown here is derived from an EMBL/GenBank/DDBJ whole genome shotgun (WGS) entry which is preliminary data.</text>
</comment>
<dbReference type="EMBL" id="JBHRSB010000002">
    <property type="protein sequence ID" value="MFC2999558.1"/>
    <property type="molecule type" value="Genomic_DNA"/>
</dbReference>
<feature type="coiled-coil region" evidence="2">
    <location>
        <begin position="220"/>
        <end position="254"/>
    </location>
</feature>
<dbReference type="Proteomes" id="UP001595420">
    <property type="component" value="Unassembled WGS sequence"/>
</dbReference>
<evidence type="ECO:0000256" key="2">
    <source>
        <dbReference type="SAM" id="Coils"/>
    </source>
</evidence>
<dbReference type="InterPro" id="IPR050739">
    <property type="entry name" value="MFP"/>
</dbReference>